<name>A0A8H2DUZ2_ORBOL</name>
<reference evidence="1 2" key="1">
    <citation type="submission" date="2019-03" db="EMBL/GenBank/DDBJ databases">
        <title>Nematode-trapping fungi genome.</title>
        <authorList>
            <person name="Vidal-Diez De Ulzurrun G."/>
        </authorList>
    </citation>
    <scope>NUCLEOTIDE SEQUENCE [LARGE SCALE GENOMIC DNA]</scope>
    <source>
        <strain evidence="1 2">TWF154</strain>
    </source>
</reference>
<dbReference type="EMBL" id="SOZJ01000005">
    <property type="protein sequence ID" value="TGJ66731.1"/>
    <property type="molecule type" value="Genomic_DNA"/>
</dbReference>
<protein>
    <submittedName>
        <fullName evidence="1">Uncharacterized protein</fullName>
    </submittedName>
</protein>
<accession>A0A8H2DUZ2</accession>
<gene>
    <name evidence="1" type="ORF">EYR41_008338</name>
</gene>
<organism evidence="1 2">
    <name type="scientific">Orbilia oligospora</name>
    <name type="common">Nematode-trapping fungus</name>
    <name type="synonym">Arthrobotrys oligospora</name>
    <dbReference type="NCBI Taxonomy" id="2813651"/>
    <lineage>
        <taxon>Eukaryota</taxon>
        <taxon>Fungi</taxon>
        <taxon>Dikarya</taxon>
        <taxon>Ascomycota</taxon>
        <taxon>Pezizomycotina</taxon>
        <taxon>Orbiliomycetes</taxon>
        <taxon>Orbiliales</taxon>
        <taxon>Orbiliaceae</taxon>
        <taxon>Orbilia</taxon>
    </lineage>
</organism>
<comment type="caution">
    <text evidence="1">The sequence shown here is derived from an EMBL/GenBank/DDBJ whole genome shotgun (WGS) entry which is preliminary data.</text>
</comment>
<sequence>MADQGKAGFRHLRLRGPDLLVDCATFQCNATVQSGRDLDVMYVRKLQDWSWIDQPTSHDQDTHEYLDALAWAYGTERCCFELANSTTLRGLQVLPRCFERWQVRPHRDPITVGELLKSIKGRAWYSTSYSTICLASLRCWYPASDNPHSTIQYIPGLPGY</sequence>
<evidence type="ECO:0000313" key="2">
    <source>
        <dbReference type="Proteomes" id="UP000297595"/>
    </source>
</evidence>
<dbReference type="AlphaFoldDB" id="A0A8H2DUZ2"/>
<dbReference type="Proteomes" id="UP000297595">
    <property type="component" value="Unassembled WGS sequence"/>
</dbReference>
<evidence type="ECO:0000313" key="1">
    <source>
        <dbReference type="EMBL" id="TGJ66731.1"/>
    </source>
</evidence>
<proteinExistence type="predicted"/>